<evidence type="ECO:0000313" key="3">
    <source>
        <dbReference type="Proteomes" id="UP001151760"/>
    </source>
</evidence>
<reference evidence="2" key="2">
    <citation type="submission" date="2022-01" db="EMBL/GenBank/DDBJ databases">
        <authorList>
            <person name="Yamashiro T."/>
            <person name="Shiraishi A."/>
            <person name="Satake H."/>
            <person name="Nakayama K."/>
        </authorList>
    </citation>
    <scope>NUCLEOTIDE SEQUENCE</scope>
</reference>
<name>A0ABQ5CZL8_9ASTR</name>
<keyword evidence="3" id="KW-1185">Reference proteome</keyword>
<dbReference type="PANTHER" id="PTHR47481">
    <property type="match status" value="1"/>
</dbReference>
<dbReference type="Proteomes" id="UP001151760">
    <property type="component" value="Unassembled WGS sequence"/>
</dbReference>
<gene>
    <name evidence="2" type="ORF">Tco_0922969</name>
</gene>
<protein>
    <recommendedName>
        <fullName evidence="4">Hybrid signal transduction histidine kinase M</fullName>
    </recommendedName>
</protein>
<feature type="compositionally biased region" description="Low complexity" evidence="1">
    <location>
        <begin position="185"/>
        <end position="197"/>
    </location>
</feature>
<evidence type="ECO:0000313" key="2">
    <source>
        <dbReference type="EMBL" id="GJT32550.1"/>
    </source>
</evidence>
<proteinExistence type="predicted"/>
<reference evidence="2" key="1">
    <citation type="journal article" date="2022" name="Int. J. Mol. Sci.">
        <title>Draft Genome of Tanacetum Coccineum: Genomic Comparison of Closely Related Tanacetum-Family Plants.</title>
        <authorList>
            <person name="Yamashiro T."/>
            <person name="Shiraishi A."/>
            <person name="Nakayama K."/>
            <person name="Satake H."/>
        </authorList>
    </citation>
    <scope>NUCLEOTIDE SEQUENCE</scope>
</reference>
<comment type="caution">
    <text evidence="2">The sequence shown here is derived from an EMBL/GenBank/DDBJ whole genome shotgun (WGS) entry which is preliminary data.</text>
</comment>
<dbReference type="EMBL" id="BQNB010014801">
    <property type="protein sequence ID" value="GJT32550.1"/>
    <property type="molecule type" value="Genomic_DNA"/>
</dbReference>
<evidence type="ECO:0000256" key="1">
    <source>
        <dbReference type="SAM" id="MobiDB-lite"/>
    </source>
</evidence>
<dbReference type="PANTHER" id="PTHR47481:SF41">
    <property type="entry name" value="COPIA-LIKE POLYPROTEIN_RETROTRANSPOSON"/>
    <property type="match status" value="1"/>
</dbReference>
<organism evidence="2 3">
    <name type="scientific">Tanacetum coccineum</name>
    <dbReference type="NCBI Taxonomy" id="301880"/>
    <lineage>
        <taxon>Eukaryota</taxon>
        <taxon>Viridiplantae</taxon>
        <taxon>Streptophyta</taxon>
        <taxon>Embryophyta</taxon>
        <taxon>Tracheophyta</taxon>
        <taxon>Spermatophyta</taxon>
        <taxon>Magnoliopsida</taxon>
        <taxon>eudicotyledons</taxon>
        <taxon>Gunneridae</taxon>
        <taxon>Pentapetalae</taxon>
        <taxon>asterids</taxon>
        <taxon>campanulids</taxon>
        <taxon>Asterales</taxon>
        <taxon>Asteraceae</taxon>
        <taxon>Asteroideae</taxon>
        <taxon>Anthemideae</taxon>
        <taxon>Anthemidinae</taxon>
        <taxon>Tanacetum</taxon>
    </lineage>
</organism>
<evidence type="ECO:0008006" key="4">
    <source>
        <dbReference type="Google" id="ProtNLM"/>
    </source>
</evidence>
<accession>A0ABQ5CZL8</accession>
<sequence>MTGGSNPPALLLSDKLMTITNLTTRVPVLLDADEMSYSSWMYFFQNLCRGYSLLDHIVSESKDDATASELPPPFAEWLTIDSAELRSMKLGELSIDAYFHKIESIGTILSIRGTPVSNDDVVNIALDGLPDKNQHVFDIIIYRDPFPDLKMVRSMLNTAEMCLKSRAQATYVDSTSSSPMVLLVNSGTNTRRSTSSTEKAWDRWE</sequence>
<feature type="region of interest" description="Disordered" evidence="1">
    <location>
        <begin position="185"/>
        <end position="205"/>
    </location>
</feature>